<dbReference type="EMBL" id="JANBPU010000045">
    <property type="protein sequence ID" value="KAJ1918433.1"/>
    <property type="molecule type" value="Genomic_DNA"/>
</dbReference>
<feature type="region of interest" description="Disordered" evidence="1">
    <location>
        <begin position="245"/>
        <end position="274"/>
    </location>
</feature>
<protein>
    <recommendedName>
        <fullName evidence="2">VWFA domain-containing protein</fullName>
    </recommendedName>
</protein>
<feature type="compositionally biased region" description="Polar residues" evidence="1">
    <location>
        <begin position="2386"/>
        <end position="2402"/>
    </location>
</feature>
<gene>
    <name evidence="3" type="ORF">H4219_002588</name>
</gene>
<organism evidence="3 4">
    <name type="scientific">Mycoemilia scoparia</name>
    <dbReference type="NCBI Taxonomy" id="417184"/>
    <lineage>
        <taxon>Eukaryota</taxon>
        <taxon>Fungi</taxon>
        <taxon>Fungi incertae sedis</taxon>
        <taxon>Zoopagomycota</taxon>
        <taxon>Kickxellomycotina</taxon>
        <taxon>Kickxellomycetes</taxon>
        <taxon>Kickxellales</taxon>
        <taxon>Kickxellaceae</taxon>
        <taxon>Mycoemilia</taxon>
    </lineage>
</organism>
<feature type="domain" description="VWFA" evidence="2">
    <location>
        <begin position="118"/>
        <end position="399"/>
    </location>
</feature>
<feature type="region of interest" description="Disordered" evidence="1">
    <location>
        <begin position="429"/>
        <end position="448"/>
    </location>
</feature>
<feature type="compositionally biased region" description="Low complexity" evidence="1">
    <location>
        <begin position="2919"/>
        <end position="2928"/>
    </location>
</feature>
<reference evidence="3" key="1">
    <citation type="submission" date="2022-07" db="EMBL/GenBank/DDBJ databases">
        <title>Phylogenomic reconstructions and comparative analyses of Kickxellomycotina fungi.</title>
        <authorList>
            <person name="Reynolds N.K."/>
            <person name="Stajich J.E."/>
            <person name="Barry K."/>
            <person name="Grigoriev I.V."/>
            <person name="Crous P."/>
            <person name="Smith M.E."/>
        </authorList>
    </citation>
    <scope>NUCLEOTIDE SEQUENCE</scope>
    <source>
        <strain evidence="3">NBRC 100468</strain>
    </source>
</reference>
<feature type="compositionally biased region" description="Pro residues" evidence="1">
    <location>
        <begin position="2256"/>
        <end position="2270"/>
    </location>
</feature>
<dbReference type="InterPro" id="IPR033228">
    <property type="entry name" value="SZT2"/>
</dbReference>
<dbReference type="GO" id="GO:0005777">
    <property type="term" value="C:peroxisome"/>
    <property type="evidence" value="ECO:0007669"/>
    <property type="project" value="InterPro"/>
</dbReference>
<name>A0A9W8DUJ4_9FUNG</name>
<dbReference type="PANTHER" id="PTHR14918:SF3">
    <property type="entry name" value="KICSTOR COMPLEX PROTEIN SZT2"/>
    <property type="match status" value="1"/>
</dbReference>
<feature type="region of interest" description="Disordered" evidence="1">
    <location>
        <begin position="2201"/>
        <end position="2273"/>
    </location>
</feature>
<proteinExistence type="predicted"/>
<evidence type="ECO:0000256" key="1">
    <source>
        <dbReference type="SAM" id="MobiDB-lite"/>
    </source>
</evidence>
<keyword evidence="4" id="KW-1185">Reference proteome</keyword>
<feature type="region of interest" description="Disordered" evidence="1">
    <location>
        <begin position="3012"/>
        <end position="3037"/>
    </location>
</feature>
<feature type="compositionally biased region" description="Polar residues" evidence="1">
    <location>
        <begin position="1862"/>
        <end position="1876"/>
    </location>
</feature>
<accession>A0A9W8DUJ4</accession>
<sequence>MQRRKSQNNEPKGTDVQCAILTLPSTPYMRRADFTIWLLDLLYKPSTLQEIQGDNVSVIDLIPETKIPSYMSRKSNTASKVNSHSGSLESLPALAEMLDRKYIFTENTTYHILHDQYKVVFVLDASQSMYTLDSDTNKLLIDISLETLEKCLRGMAQSARIRSPPGPTYTEFKPSICISVMAYNPRWDLEPSLHSNRSKFHYCHTLLHCAWLNYPSIPDMMNMIRQRLREFEELIRRESEKISESLQCASQESSAEAGNSKDSETRSSDVPNTNQAEVLDIDSTEPALIHCLQLGDYTLRLLPENCASSLVFITDGVMRSNFSVGNVFESASRLVRHDTRFTIIQVGGGGGFNPSANFGYVVDNELLRYAAAALSGRMVYSSDFPENVAKNQVNFYHECFLIREFKYTKNQSINRYHYVHPGPMRISDTPREVAASSQEEHPWEGASSSNYGFPWDASSSPLKVETTSVNYDQYFLPIGLNLIIERRISEGFTLRSISIKSKGSSPLERIKITLELPWHQNVTIQYKITSFYSYSPTFTTDKTRKQSNAEDHSEMVDIFKGNDDREHGDKNSTEKQINEGEPIKNTVLLEPQVGSIMERSQCVENNIKINVSAYSVFAHMFMQQRPDIKGDYPIIKKVREIHKFLRQLRSRDSILESLYTNPFPRSFIKNRQGTDSSRSSPQQLSIFAAPSSKKTSVFSNAETRRQDWSEYQNQVFGVAKQLYPNESSPDTRVSGYRHVTTLLIRSSAFKHYMDRLSIEFMRNFVYSLIREFCEGFFDQENWVSWDSNNFTFFPTSFRLHRDTPAFTIVSWERVTDWTARITISLYNTNPYAREQVIKSFSNQINDFRSRSTNNPYSERLMVQAVRPLHLLPINTNKHTINPQNIFGIGDLDSVNTEFLEWVWEYKPKPNNIAAEIADPKNRTEALEALKRIATALYRNKLRNEFSLVYATRPNWGKNTDPFSTPGYLESDIETQLDINSVVSFYQEIYSQDNECLPVACYYSVIIDPENSCVRSRVWCEPNSPNLLHFIFQSERQSCASTITFFKILRPMWNIELKYTSSPNNVVTTINLYSPMSIINMARFMLRQLRTPLMTPSYPVVYRADSSESVEYDIPAPEPGTVISHPKSSHPLPDIAKKGVSFIAEKEEILRIKAATVSLATHLKKYLFCEYNPLLHSKMKPSFYAFEREPDYTELWLTTGDFSQVVFRSFLEEALFEYSDAVSIPLERFHKFQFSDKIMSDLKELEPNLRKAALPPNDLDTKPLLDKWYVRRLEKKNTFLYIGFPHLITEIGTKSEPNSELSNCGDEMSNVSEKEIDQSAPVDNVQNEEGAECSEVLKSPTELEQDAQKADLSANDFQSPDCEEIETMQIQAAGIEDRSTLSDDNSGRDCSLDIDLTGTTTTDGLFDDSQRQDPNKTFQNYVFVFECGFDSEDLRNQSVFEQPLTNRANHKMQLHLKSMAYPQNRYDGGAAYTGCISMTDCALPFSTEAHTELIKLEDIYAKSFARSVYFGLMMGRKPTTVDIRDALSPSRLKKNTVTKDITIFLQSQDTIYRSRWSSMQRKLRSEFEAVTSQFFSRVPMVHENGQYYYCYTKDFKSWRTPLKMEFCQTPLYVYFQCTVKNINTEDGIEDMVTFPLHELPLSLSELVTKAGFNTSDTDQKFESSSRIKVYLHMNYLHYFWTRDSQAKPTGQSTRISEIKGFGATSNSGQLACIPETQAPFEQDEALVTPDAISVTHQDLLQRFHKGIIRFFNRRSISTLFDFEPVTPYLLDEVWKMMTDSTDKDIVSNSKEFEEHSFSLQFSAIGPNTTAGIRSLINEVIKELNGTSCFFSSFTHVGDVLHVKELIPSDDAFSPLNFVKSKQQSQTMVSQDKNGSPSAPSPSPKDTPNNQKDPLWIILKPDFVNSKMLCAFYSPQRMKQSKRALTAKAIRALVMQARDTIITRHLLARFAETREFDFNITLHQLPDESQIHSATHNRFNQNLVPYSRFPGDPYDNTTSSVSYVDQDDQYRFHCSEIFSHKFCLHRRLNPQKALSVVVERTFGNNKVKNCPNMFVFKVDGCVFYITLTCDTGHPDSGSTVPMAPPNTAILPHKDTSMATPIQPVIPTIVHGAGSTDQSGIYSPHHPDPALANFKIQGSRIDQKPSINTIRSEMHLVKPGIMLTTTASAPSSPVLGGAAFTTSVEYPGLPAHKKEPSPQFMPTISARGSAESSPKTTYHSYSPALMKSTNSVSPHRHWNAVGGRHRNRPSVFSPHVESTPPPPSHPQPQPPAPTLTMASLSPQYAALSQSTHSLPFGSIITTEIANPPVYSTDAFSQGPLVSPKPVDASTMSMASSAFLTTTPHLNIRPHFGAVENPKPTQLTPYNVMVSHTSTMYGGQYHDTKGLDASPQSTAQDTSPRSYTKSHQSIPSIMLRVYCIDPISKETLSQLVDTINGQAIMHVILPHIATTLTRQIKLNEDDLQFLFPDRYSNPTRNKPWVISHPIPSFVSNVEKLLYHYRNSMLARFSQLKKSRHLIPALIKAGMALNDDQDITDFFPGCDEEIMPLDELTFYYTDHLNTQSGRKRLILDQGIASIVSCPINLDGKICRSMKLCSVSDKSTSKADDGSCKCTTPNKNFVGSVEDFISNIYGPNCLIDEDWSKFPRPCQWHLEECKKKCLIGLISVNIWPVGLVKKDKVMEIIQDRWSESLTKYLAQEVMSPMLAHLTISSLEERGFRLSRSFTDDTRHLAGSDKVLPCWAPKYINRNDIEFPWDQIGPCGSAVDGPSLKWLHLTSCRLSVAKGEHFKALEIPLRGDRNINCSNVSFDLEELLHSLSKEFTVTTHKIFEDADGKPPTKKQDLADDLISDIPGEVTECSSNSPKCTDHIVTGIIYYGKQQSGSADTPVPHGKEISSTSSVHNFSHNNKGQRASSTCGTAGSHTGPLTGLGLDPGPKPQGDICKTPQIPPMQASSSGQGIGEHSAYNALPVTASRITQLPNLQPQIGLSHEPHSSLQERGIQARRSSVDVTSMGEMSRVHSHVSTPNILTSSGGNSHSGSPAPDSVNAYGGSPIDTQVARPTVVPVRRPLIKNGPPSGLSYTPTIRAAQPSSRHFDGSPSPVIPSLSGDGQKARGSYTMGNTRLSIEPDLSSIKKRYSIPDASHSNTSTPPINFGDINNNEKTTLWAWVSIWLQKDRLNIVANNIPDFIWTVLTDSLLAKYSEKSSTRTPQN</sequence>
<feature type="region of interest" description="Disordered" evidence="1">
    <location>
        <begin position="1862"/>
        <end position="1890"/>
    </location>
</feature>
<feature type="region of interest" description="Disordered" evidence="1">
    <location>
        <begin position="2875"/>
        <end position="2934"/>
    </location>
</feature>
<feature type="compositionally biased region" description="Polar residues" evidence="1">
    <location>
        <begin position="2207"/>
        <end position="2217"/>
    </location>
</feature>
<feature type="compositionally biased region" description="Polar residues" evidence="1">
    <location>
        <begin position="2889"/>
        <end position="2916"/>
    </location>
</feature>
<evidence type="ECO:0000313" key="3">
    <source>
        <dbReference type="EMBL" id="KAJ1918433.1"/>
    </source>
</evidence>
<dbReference type="PANTHER" id="PTHR14918">
    <property type="entry name" value="KICSTOR COMPLEX PROTEIN SZT2"/>
    <property type="match status" value="1"/>
</dbReference>
<dbReference type="InterPro" id="IPR002035">
    <property type="entry name" value="VWF_A"/>
</dbReference>
<dbReference type="Proteomes" id="UP001150538">
    <property type="component" value="Unassembled WGS sequence"/>
</dbReference>
<feature type="compositionally biased region" description="Polar residues" evidence="1">
    <location>
        <begin position="3016"/>
        <end position="3033"/>
    </location>
</feature>
<feature type="compositionally biased region" description="Polar residues" evidence="1">
    <location>
        <begin position="245"/>
        <end position="257"/>
    </location>
</feature>
<evidence type="ECO:0000259" key="2">
    <source>
        <dbReference type="PROSITE" id="PS50234"/>
    </source>
</evidence>
<evidence type="ECO:0000313" key="4">
    <source>
        <dbReference type="Proteomes" id="UP001150538"/>
    </source>
</evidence>
<feature type="region of interest" description="Disordered" evidence="1">
    <location>
        <begin position="3083"/>
        <end position="3113"/>
    </location>
</feature>
<dbReference type="OrthoDB" id="43547at2759"/>
<dbReference type="PROSITE" id="PS50234">
    <property type="entry name" value="VWFA"/>
    <property type="match status" value="1"/>
</dbReference>
<feature type="region of interest" description="Disordered" evidence="1">
    <location>
        <begin position="2381"/>
        <end position="2402"/>
    </location>
</feature>
<feature type="compositionally biased region" description="Basic residues" evidence="1">
    <location>
        <begin position="2231"/>
        <end position="2245"/>
    </location>
</feature>
<comment type="caution">
    <text evidence="3">The sequence shown here is derived from an EMBL/GenBank/DDBJ whole genome shotgun (WGS) entry which is preliminary data.</text>
</comment>